<organism evidence="1 2">
    <name type="scientific">Culter alburnus</name>
    <name type="common">Topmouth culter</name>
    <dbReference type="NCBI Taxonomy" id="194366"/>
    <lineage>
        <taxon>Eukaryota</taxon>
        <taxon>Metazoa</taxon>
        <taxon>Chordata</taxon>
        <taxon>Craniata</taxon>
        <taxon>Vertebrata</taxon>
        <taxon>Euteleostomi</taxon>
        <taxon>Actinopterygii</taxon>
        <taxon>Neopterygii</taxon>
        <taxon>Teleostei</taxon>
        <taxon>Ostariophysi</taxon>
        <taxon>Cypriniformes</taxon>
        <taxon>Xenocyprididae</taxon>
        <taxon>Xenocypridinae</taxon>
        <taxon>Culter</taxon>
    </lineage>
</organism>
<keyword evidence="2" id="KW-1185">Reference proteome</keyword>
<proteinExistence type="predicted"/>
<protein>
    <submittedName>
        <fullName evidence="1">Uncharacterized protein</fullName>
    </submittedName>
</protein>
<accession>A0AAW2AA30</accession>
<sequence>MTSEVETVGQKCTFTYKLTTNRNVQMSYLFFSSAVTEWKTQNCGISLEAKDTSMLPSKIDQMK</sequence>
<evidence type="ECO:0000313" key="2">
    <source>
        <dbReference type="Proteomes" id="UP001479290"/>
    </source>
</evidence>
<dbReference type="Proteomes" id="UP001479290">
    <property type="component" value="Unassembled WGS sequence"/>
</dbReference>
<feature type="non-terminal residue" evidence="1">
    <location>
        <position position="63"/>
    </location>
</feature>
<dbReference type="EMBL" id="JAWDJR010000009">
    <property type="protein sequence ID" value="KAK9969668.1"/>
    <property type="molecule type" value="Genomic_DNA"/>
</dbReference>
<gene>
    <name evidence="1" type="ORF">ABG768_027825</name>
</gene>
<reference evidence="1 2" key="1">
    <citation type="submission" date="2024-05" db="EMBL/GenBank/DDBJ databases">
        <title>A high-quality chromosomal-level genome assembly of Topmouth culter (Culter alburnus).</title>
        <authorList>
            <person name="Zhao H."/>
        </authorList>
    </citation>
    <scope>NUCLEOTIDE SEQUENCE [LARGE SCALE GENOMIC DNA]</scope>
    <source>
        <strain evidence="1">CATC2023</strain>
        <tissue evidence="1">Muscle</tissue>
    </source>
</reference>
<comment type="caution">
    <text evidence="1">The sequence shown here is derived from an EMBL/GenBank/DDBJ whole genome shotgun (WGS) entry which is preliminary data.</text>
</comment>
<evidence type="ECO:0000313" key="1">
    <source>
        <dbReference type="EMBL" id="KAK9969668.1"/>
    </source>
</evidence>
<dbReference type="AlphaFoldDB" id="A0AAW2AA30"/>
<name>A0AAW2AA30_CULAL</name>